<dbReference type="Gene3D" id="3.40.50.2020">
    <property type="match status" value="1"/>
</dbReference>
<dbReference type="InterPro" id="IPR051910">
    <property type="entry name" value="ComF/GntX_DNA_util-trans"/>
</dbReference>
<gene>
    <name evidence="2" type="ORF">CO101_02740</name>
</gene>
<evidence type="ECO:0008006" key="4">
    <source>
        <dbReference type="Google" id="ProtNLM"/>
    </source>
</evidence>
<protein>
    <recommendedName>
        <fullName evidence="4">Phosphoribosyltransferase domain-containing protein</fullName>
    </recommendedName>
</protein>
<comment type="similarity">
    <text evidence="1">Belongs to the ComF/GntX family.</text>
</comment>
<comment type="caution">
    <text evidence="2">The sequence shown here is derived from an EMBL/GenBank/DDBJ whole genome shotgun (WGS) entry which is preliminary data.</text>
</comment>
<proteinExistence type="inferred from homology"/>
<dbReference type="InterPro" id="IPR029057">
    <property type="entry name" value="PRTase-like"/>
</dbReference>
<dbReference type="SUPFAM" id="SSF53271">
    <property type="entry name" value="PRTase-like"/>
    <property type="match status" value="1"/>
</dbReference>
<dbReference type="Proteomes" id="UP000229421">
    <property type="component" value="Unassembled WGS sequence"/>
</dbReference>
<name>A0A2M8C520_9BACT</name>
<accession>A0A2M8C520</accession>
<dbReference type="PANTHER" id="PTHR47505:SF1">
    <property type="entry name" value="DNA UTILIZATION PROTEIN YHGH"/>
    <property type="match status" value="1"/>
</dbReference>
<dbReference type="PANTHER" id="PTHR47505">
    <property type="entry name" value="DNA UTILIZATION PROTEIN YHGH"/>
    <property type="match status" value="1"/>
</dbReference>
<evidence type="ECO:0000313" key="2">
    <source>
        <dbReference type="EMBL" id="PJB51189.1"/>
    </source>
</evidence>
<reference evidence="3" key="1">
    <citation type="submission" date="2017-09" db="EMBL/GenBank/DDBJ databases">
        <title>Depth-based differentiation of microbial function through sediment-hosted aquifers and enrichment of novel symbionts in the deep terrestrial subsurface.</title>
        <authorList>
            <person name="Probst A.J."/>
            <person name="Ladd B."/>
            <person name="Jarett J.K."/>
            <person name="Geller-Mcgrath D.E."/>
            <person name="Sieber C.M.K."/>
            <person name="Emerson J.B."/>
            <person name="Anantharaman K."/>
            <person name="Thomas B.C."/>
            <person name="Malmstrom R."/>
            <person name="Stieglmeier M."/>
            <person name="Klingl A."/>
            <person name="Woyke T."/>
            <person name="Ryan C.M."/>
            <person name="Banfield J.F."/>
        </authorList>
    </citation>
    <scope>NUCLEOTIDE SEQUENCE [LARGE SCALE GENOMIC DNA]</scope>
</reference>
<dbReference type="EMBL" id="PFTZ01000078">
    <property type="protein sequence ID" value="PJB51189.1"/>
    <property type="molecule type" value="Genomic_DNA"/>
</dbReference>
<organism evidence="2 3">
    <name type="scientific">Candidatus Berkelbacteria bacterium CG_4_9_14_3_um_filter_39_23</name>
    <dbReference type="NCBI Taxonomy" id="1974508"/>
    <lineage>
        <taxon>Bacteria</taxon>
        <taxon>Candidatus Berkelbacteria</taxon>
    </lineage>
</organism>
<evidence type="ECO:0000313" key="3">
    <source>
        <dbReference type="Proteomes" id="UP000229421"/>
    </source>
</evidence>
<dbReference type="InterPro" id="IPR000836">
    <property type="entry name" value="PRTase_dom"/>
</dbReference>
<sequence>MENIGTKNNQRIWAIKIVINWLLDLLFPKFCVICGEYGDFLCEKCLGKLPQEAKYISSRVLYKKKRAPKIFANHIQGVWYFWNYRDARVKKVIHSYKFGLLKSLADQMATLVGQFLKQAKKMTGAEAVLIPPDKGRKRMRGFDHIAEMVEEKLVSPSVRIFRVKKTFPQVAMQTKNERWKNLKDVFSAEVSGKISPQAPIILIDDIFTSGATATYVAKALSRLGYKKIFLLVLAMQEF</sequence>
<dbReference type="AlphaFoldDB" id="A0A2M8C520"/>
<dbReference type="CDD" id="cd06223">
    <property type="entry name" value="PRTases_typeI"/>
    <property type="match status" value="1"/>
</dbReference>
<evidence type="ECO:0000256" key="1">
    <source>
        <dbReference type="ARBA" id="ARBA00008007"/>
    </source>
</evidence>